<accession>A0A972VW05</accession>
<protein>
    <submittedName>
        <fullName evidence="1">Coniferyl-alcohol dehydrogenase</fullName>
        <ecNumber evidence="1">1.1.1.194</ecNumber>
    </submittedName>
</protein>
<dbReference type="Pfam" id="PF13561">
    <property type="entry name" value="adh_short_C2"/>
    <property type="match status" value="1"/>
</dbReference>
<reference evidence="1" key="1">
    <citation type="submission" date="2020-05" db="EMBL/GenBank/DDBJ databases">
        <title>Sulfur intermediates as new biogeochemical hubs in an aquatic model microbial ecosystem.</title>
        <authorList>
            <person name="Vigneron A."/>
        </authorList>
    </citation>
    <scope>NUCLEOTIDE SEQUENCE</scope>
    <source>
        <strain evidence="1">Bin.250</strain>
    </source>
</reference>
<comment type="caution">
    <text evidence="1">The sequence shown here is derived from an EMBL/GenBank/DDBJ whole genome shotgun (WGS) entry which is preliminary data.</text>
</comment>
<dbReference type="GO" id="GO:0050268">
    <property type="term" value="F:coniferyl-alcohol dehydrogenase activity"/>
    <property type="evidence" value="ECO:0007669"/>
    <property type="project" value="UniProtKB-EC"/>
</dbReference>
<dbReference type="InterPro" id="IPR002347">
    <property type="entry name" value="SDR_fam"/>
</dbReference>
<organism evidence="1 2">
    <name type="scientific">SAR86 cluster bacterium</name>
    <dbReference type="NCBI Taxonomy" id="2030880"/>
    <lineage>
        <taxon>Bacteria</taxon>
        <taxon>Pseudomonadati</taxon>
        <taxon>Pseudomonadota</taxon>
        <taxon>Gammaproteobacteria</taxon>
        <taxon>SAR86 cluster</taxon>
    </lineage>
</organism>
<proteinExistence type="predicted"/>
<dbReference type="InterPro" id="IPR036291">
    <property type="entry name" value="NAD(P)-bd_dom_sf"/>
</dbReference>
<dbReference type="SUPFAM" id="SSF51735">
    <property type="entry name" value="NAD(P)-binding Rossmann-fold domains"/>
    <property type="match status" value="1"/>
</dbReference>
<keyword evidence="1" id="KW-0560">Oxidoreductase</keyword>
<name>A0A972VW05_9GAMM</name>
<dbReference type="PANTHER" id="PTHR43975:SF2">
    <property type="entry name" value="EG:BACR7A4.14 PROTEIN-RELATED"/>
    <property type="match status" value="1"/>
</dbReference>
<dbReference type="EMBL" id="JABMOJ010000299">
    <property type="protein sequence ID" value="NQV65299.1"/>
    <property type="molecule type" value="Genomic_DNA"/>
</dbReference>
<dbReference type="PANTHER" id="PTHR43975">
    <property type="entry name" value="ZGC:101858"/>
    <property type="match status" value="1"/>
</dbReference>
<dbReference type="AlphaFoldDB" id="A0A972VW05"/>
<evidence type="ECO:0000313" key="2">
    <source>
        <dbReference type="Proteomes" id="UP000754644"/>
    </source>
</evidence>
<sequence>MTEPTALSIVLTGGATGIGAATVARLEAQGHRVTILDIVQPAVSVGFIQCDLSDPAAIDRAIAQLPSQIDRLINVAGVSNAASDEKILQVNFLSLRYLTEQLVPRIADGGCVVNVASSAGYDWRNRQALIDGLLDTPDFDAGMQWLQANQAAWQANPYKFSKQCAAAYTYRAAGLASQRGVRVNCVNPGSTGTQLTADFKRLVGAEKYAWGVRQIGREGKPDDIAEVIEFLATGNNRWLNGVELIVDGGYIAGLTGGWIDLQQSPKQ</sequence>
<dbReference type="PRINTS" id="PR00081">
    <property type="entry name" value="GDHRDH"/>
</dbReference>
<gene>
    <name evidence="1" type="ORF">HQ497_08030</name>
</gene>
<evidence type="ECO:0000313" key="1">
    <source>
        <dbReference type="EMBL" id="NQV65299.1"/>
    </source>
</evidence>
<dbReference type="NCBIfam" id="NF009092">
    <property type="entry name" value="PRK12428.1"/>
    <property type="match status" value="1"/>
</dbReference>
<dbReference type="Gene3D" id="3.40.50.720">
    <property type="entry name" value="NAD(P)-binding Rossmann-like Domain"/>
    <property type="match status" value="1"/>
</dbReference>
<dbReference type="EC" id="1.1.1.194" evidence="1"/>
<dbReference type="Pfam" id="PF00106">
    <property type="entry name" value="adh_short"/>
    <property type="match status" value="1"/>
</dbReference>
<dbReference type="Proteomes" id="UP000754644">
    <property type="component" value="Unassembled WGS sequence"/>
</dbReference>